<evidence type="ECO:0000256" key="2">
    <source>
        <dbReference type="ARBA" id="ARBA00022679"/>
    </source>
</evidence>
<dbReference type="GO" id="GO:0006974">
    <property type="term" value="P:DNA damage response"/>
    <property type="evidence" value="ECO:0007669"/>
    <property type="project" value="TreeGrafter"/>
</dbReference>
<name>A0A2T3KYF0_PHOLD</name>
<dbReference type="PANTHER" id="PTHR43085">
    <property type="entry name" value="HEXOKINASE FAMILY MEMBER"/>
    <property type="match status" value="1"/>
</dbReference>
<keyword evidence="2" id="KW-0808">Transferase</keyword>
<evidence type="ECO:0000256" key="1">
    <source>
        <dbReference type="ARBA" id="ARBA00010688"/>
    </source>
</evidence>
<evidence type="ECO:0000256" key="3">
    <source>
        <dbReference type="ARBA" id="ARBA00022777"/>
    </source>
</evidence>
<gene>
    <name evidence="5" type="ORF">C0W93_03805</name>
</gene>
<dbReference type="InterPro" id="IPR029056">
    <property type="entry name" value="Ribokinase-like"/>
</dbReference>
<dbReference type="Proteomes" id="UP000240530">
    <property type="component" value="Unassembled WGS sequence"/>
</dbReference>
<accession>A0A2T3KYF0</accession>
<dbReference type="GO" id="GO:0008673">
    <property type="term" value="F:2-dehydro-3-deoxygluconokinase activity"/>
    <property type="evidence" value="ECO:0007669"/>
    <property type="project" value="TreeGrafter"/>
</dbReference>
<dbReference type="InterPro" id="IPR011611">
    <property type="entry name" value="PfkB_dom"/>
</dbReference>
<evidence type="ECO:0000259" key="4">
    <source>
        <dbReference type="Pfam" id="PF00294"/>
    </source>
</evidence>
<dbReference type="Gene3D" id="3.40.1190.20">
    <property type="match status" value="1"/>
</dbReference>
<dbReference type="RefSeq" id="WP_107184313.1">
    <property type="nucleotide sequence ID" value="NZ_JAWQGC010000020.1"/>
</dbReference>
<dbReference type="GO" id="GO:0019698">
    <property type="term" value="P:D-galacturonate catabolic process"/>
    <property type="evidence" value="ECO:0007669"/>
    <property type="project" value="TreeGrafter"/>
</dbReference>
<sequence length="318" mass="36221">MRIVFFGEALVEINHSTKFSTYGGDIPNIALYLARLGQSRSISVSYATAVGTDKLSLSLLARWQQEKIDTSLVRYFSTKFPDLCYIETDREGMCYRHFWNKDNAARYYFASSSLSPNTSPLEIALHKYHYHAIYISAVSFGLLTEDAKATLLVLLEKFKRKGGKVYFDNRYRAHLWTPQQAKYWICQLLPYIDIAFIDLKDEQQIWGTDDHIIERYSRFNCCELIIKQYSSLDDFSSQCDKLNISSRSSAMSISLIQAVERNQTSIHLADNAFIAGYLAGRISGKSLEHSLKLGKSLTARVLNHPTAVIPAAAMRDMM</sequence>
<dbReference type="SUPFAM" id="SSF53613">
    <property type="entry name" value="Ribokinase-like"/>
    <property type="match status" value="1"/>
</dbReference>
<keyword evidence="3 5" id="KW-0418">Kinase</keyword>
<dbReference type="GO" id="GO:0042840">
    <property type="term" value="P:D-glucuronate catabolic process"/>
    <property type="evidence" value="ECO:0007669"/>
    <property type="project" value="TreeGrafter"/>
</dbReference>
<reference evidence="5 6" key="1">
    <citation type="submission" date="2018-03" db="EMBL/GenBank/DDBJ databases">
        <title>Whole genome sequencing of Histamine producing bacteria.</title>
        <authorList>
            <person name="Butler K."/>
        </authorList>
    </citation>
    <scope>NUCLEOTIDE SEQUENCE [LARGE SCALE GENOMIC DNA]</scope>
    <source>
        <strain evidence="5 6">Res.4.1</strain>
    </source>
</reference>
<protein>
    <submittedName>
        <fullName evidence="5">2-dehydro-3-deoxygluconokinase</fullName>
    </submittedName>
</protein>
<feature type="domain" description="Carbohydrate kinase PfkB" evidence="4">
    <location>
        <begin position="21"/>
        <end position="211"/>
    </location>
</feature>
<evidence type="ECO:0000313" key="5">
    <source>
        <dbReference type="EMBL" id="PSV12846.1"/>
    </source>
</evidence>
<dbReference type="PANTHER" id="PTHR43085:SF15">
    <property type="entry name" value="2-DEHYDRO-3-DEOXYGLUCONOKINASE"/>
    <property type="match status" value="1"/>
</dbReference>
<organism evidence="5 6">
    <name type="scientific">Photobacterium leiognathi subsp. mandapamensis</name>
    <name type="common">Photobacterium mandapamensis</name>
    <dbReference type="NCBI Taxonomy" id="48408"/>
    <lineage>
        <taxon>Bacteria</taxon>
        <taxon>Pseudomonadati</taxon>
        <taxon>Pseudomonadota</taxon>
        <taxon>Gammaproteobacteria</taxon>
        <taxon>Vibrionales</taxon>
        <taxon>Vibrionaceae</taxon>
        <taxon>Photobacterium</taxon>
    </lineage>
</organism>
<dbReference type="AlphaFoldDB" id="A0A2T3KYF0"/>
<dbReference type="Pfam" id="PF00294">
    <property type="entry name" value="PfkB"/>
    <property type="match status" value="1"/>
</dbReference>
<proteinExistence type="inferred from homology"/>
<dbReference type="EMBL" id="PYNS01000002">
    <property type="protein sequence ID" value="PSV12846.1"/>
    <property type="molecule type" value="Genomic_DNA"/>
</dbReference>
<dbReference type="GO" id="GO:0005829">
    <property type="term" value="C:cytosol"/>
    <property type="evidence" value="ECO:0007669"/>
    <property type="project" value="TreeGrafter"/>
</dbReference>
<evidence type="ECO:0000313" key="6">
    <source>
        <dbReference type="Proteomes" id="UP000240530"/>
    </source>
</evidence>
<dbReference type="InterPro" id="IPR050306">
    <property type="entry name" value="PfkB_Carbo_kinase"/>
</dbReference>
<comment type="similarity">
    <text evidence="1">Belongs to the carbohydrate kinase PfkB family.</text>
</comment>
<comment type="caution">
    <text evidence="5">The sequence shown here is derived from an EMBL/GenBank/DDBJ whole genome shotgun (WGS) entry which is preliminary data.</text>
</comment>